<dbReference type="Proteomes" id="UP000713479">
    <property type="component" value="Unassembled WGS sequence"/>
</dbReference>
<dbReference type="InterPro" id="IPR013783">
    <property type="entry name" value="Ig-like_fold"/>
</dbReference>
<evidence type="ECO:0000313" key="2">
    <source>
        <dbReference type="EMBL" id="MBE6510906.1"/>
    </source>
</evidence>
<dbReference type="AlphaFoldDB" id="A0A8T3VS85"/>
<accession>A0A8T3VS85</accession>
<organism evidence="2 3">
    <name type="scientific">Methanobrevibacter millerae</name>
    <dbReference type="NCBI Taxonomy" id="230361"/>
    <lineage>
        <taxon>Archaea</taxon>
        <taxon>Methanobacteriati</taxon>
        <taxon>Methanobacteriota</taxon>
        <taxon>Methanomada group</taxon>
        <taxon>Methanobacteria</taxon>
        <taxon>Methanobacteriales</taxon>
        <taxon>Methanobacteriaceae</taxon>
        <taxon>Methanobrevibacter</taxon>
    </lineage>
</organism>
<evidence type="ECO:0000256" key="1">
    <source>
        <dbReference type="SAM" id="Phobius"/>
    </source>
</evidence>
<sequence length="239" mass="25939">MDNDRIIIGLLIVIVAMLVAGLLMFNPLSAKNPTSIMVTSNGQLYDGDSFTILLTDINQTPIANQKVSVVIYDAGGNPNNQEITTDGSGNGALQLNGLAPGQYTFNVSYDGNDRYSSSAVSQSISIAQASTSYASQGSSSADSHLITIELDEYDKNIASGSGEYKGEAIKWRGTSIGGLGVSLYKNGQLMNKNDYLSRGYIYMNGQWKWTEWSHGEVDAMYHKYNVGNDVQIQKVEISY</sequence>
<keyword evidence="1" id="KW-0472">Membrane</keyword>
<dbReference type="Gene3D" id="2.60.40.10">
    <property type="entry name" value="Immunoglobulins"/>
    <property type="match status" value="1"/>
</dbReference>
<evidence type="ECO:0000313" key="3">
    <source>
        <dbReference type="Proteomes" id="UP000713479"/>
    </source>
</evidence>
<dbReference type="EMBL" id="SUTF01000007">
    <property type="protein sequence ID" value="MBE6510906.1"/>
    <property type="molecule type" value="Genomic_DNA"/>
</dbReference>
<proteinExistence type="predicted"/>
<gene>
    <name evidence="2" type="ORF">E7Z74_06535</name>
</gene>
<keyword evidence="1" id="KW-0812">Transmembrane</keyword>
<reference evidence="2" key="1">
    <citation type="submission" date="2019-04" db="EMBL/GenBank/DDBJ databases">
        <title>Evolution of Biomass-Degrading Anaerobic Consortia Revealed by Metagenomics.</title>
        <authorList>
            <person name="Peng X."/>
        </authorList>
    </citation>
    <scope>NUCLEOTIDE SEQUENCE</scope>
    <source>
        <strain evidence="2">SIG13</strain>
    </source>
</reference>
<keyword evidence="1" id="KW-1133">Transmembrane helix</keyword>
<dbReference type="InterPro" id="IPR008964">
    <property type="entry name" value="Invasin/intimin_cell_adhesion"/>
</dbReference>
<name>A0A8T3VS85_9EURY</name>
<protein>
    <recommendedName>
        <fullName evidence="4">Adhesin-like protein</fullName>
    </recommendedName>
</protein>
<feature type="transmembrane region" description="Helical" evidence="1">
    <location>
        <begin position="6"/>
        <end position="25"/>
    </location>
</feature>
<comment type="caution">
    <text evidence="2">The sequence shown here is derived from an EMBL/GenBank/DDBJ whole genome shotgun (WGS) entry which is preliminary data.</text>
</comment>
<evidence type="ECO:0008006" key="4">
    <source>
        <dbReference type="Google" id="ProtNLM"/>
    </source>
</evidence>
<dbReference type="SUPFAM" id="SSF49373">
    <property type="entry name" value="Invasin/intimin cell-adhesion fragments"/>
    <property type="match status" value="1"/>
</dbReference>